<dbReference type="SUPFAM" id="SSF51206">
    <property type="entry name" value="cAMP-binding domain-like"/>
    <property type="match status" value="1"/>
</dbReference>
<dbReference type="Gene3D" id="1.10.287.70">
    <property type="match status" value="1"/>
</dbReference>
<dbReference type="SUPFAM" id="SSF81324">
    <property type="entry name" value="Voltage-gated potassium channels"/>
    <property type="match status" value="1"/>
</dbReference>
<evidence type="ECO:0000256" key="4">
    <source>
        <dbReference type="ARBA" id="ARBA00022989"/>
    </source>
</evidence>
<feature type="region of interest" description="Disordered" evidence="7">
    <location>
        <begin position="1"/>
        <end position="34"/>
    </location>
</feature>
<dbReference type="STRING" id="329046.A0A1Y2CVQ1"/>
<feature type="transmembrane region" description="Helical" evidence="8">
    <location>
        <begin position="166"/>
        <end position="187"/>
    </location>
</feature>
<dbReference type="PANTHER" id="PTHR10217">
    <property type="entry name" value="VOLTAGE AND LIGAND GATED POTASSIUM CHANNEL"/>
    <property type="match status" value="1"/>
</dbReference>
<evidence type="ECO:0000256" key="1">
    <source>
        <dbReference type="ARBA" id="ARBA00004141"/>
    </source>
</evidence>
<dbReference type="InterPro" id="IPR018490">
    <property type="entry name" value="cNMP-bd_dom_sf"/>
</dbReference>
<name>A0A1Y2CVQ1_9FUNG</name>
<keyword evidence="5" id="KW-0406">Ion transport</keyword>
<keyword evidence="6 8" id="KW-0472">Membrane</keyword>
<protein>
    <submittedName>
        <fullName evidence="10">Voltage-gated potassium channel</fullName>
    </submittedName>
</protein>
<proteinExistence type="predicted"/>
<dbReference type="Gene3D" id="2.60.120.10">
    <property type="entry name" value="Jelly Rolls"/>
    <property type="match status" value="1"/>
</dbReference>
<reference evidence="10 11" key="1">
    <citation type="submission" date="2016-07" db="EMBL/GenBank/DDBJ databases">
        <title>Pervasive Adenine N6-methylation of Active Genes in Fungi.</title>
        <authorList>
            <consortium name="DOE Joint Genome Institute"/>
            <person name="Mondo S.J."/>
            <person name="Dannebaum R.O."/>
            <person name="Kuo R.C."/>
            <person name="Labutti K."/>
            <person name="Haridas S."/>
            <person name="Kuo A."/>
            <person name="Salamov A."/>
            <person name="Ahrendt S.R."/>
            <person name="Lipzen A."/>
            <person name="Sullivan W."/>
            <person name="Andreopoulos W.B."/>
            <person name="Clum A."/>
            <person name="Lindquist E."/>
            <person name="Daum C."/>
            <person name="Ramamoorthy G.K."/>
            <person name="Gryganskyi A."/>
            <person name="Culley D."/>
            <person name="Magnuson J.K."/>
            <person name="James T.Y."/>
            <person name="O'Malley M.A."/>
            <person name="Stajich J.E."/>
            <person name="Spatafora J.W."/>
            <person name="Visel A."/>
            <person name="Grigoriev I.V."/>
        </authorList>
    </citation>
    <scope>NUCLEOTIDE SEQUENCE [LARGE SCALE GENOMIC DNA]</scope>
    <source>
        <strain evidence="10 11">JEL800</strain>
    </source>
</reference>
<feature type="transmembrane region" description="Helical" evidence="8">
    <location>
        <begin position="363"/>
        <end position="382"/>
    </location>
</feature>
<evidence type="ECO:0000256" key="3">
    <source>
        <dbReference type="ARBA" id="ARBA00022692"/>
    </source>
</evidence>
<keyword evidence="4 8" id="KW-1133">Transmembrane helix</keyword>
<comment type="caution">
    <text evidence="10">The sequence shown here is derived from an EMBL/GenBank/DDBJ whole genome shotgun (WGS) entry which is preliminary data.</text>
</comment>
<feature type="domain" description="Ion transport" evidence="9">
    <location>
        <begin position="136"/>
        <end position="386"/>
    </location>
</feature>
<evidence type="ECO:0000256" key="5">
    <source>
        <dbReference type="ARBA" id="ARBA00023065"/>
    </source>
</evidence>
<dbReference type="AlphaFoldDB" id="A0A1Y2CVQ1"/>
<evidence type="ECO:0000259" key="9">
    <source>
        <dbReference type="Pfam" id="PF00520"/>
    </source>
</evidence>
<accession>A0A1Y2CVQ1</accession>
<organism evidence="10 11">
    <name type="scientific">Rhizoclosmatium globosum</name>
    <dbReference type="NCBI Taxonomy" id="329046"/>
    <lineage>
        <taxon>Eukaryota</taxon>
        <taxon>Fungi</taxon>
        <taxon>Fungi incertae sedis</taxon>
        <taxon>Chytridiomycota</taxon>
        <taxon>Chytridiomycota incertae sedis</taxon>
        <taxon>Chytridiomycetes</taxon>
        <taxon>Chytridiales</taxon>
        <taxon>Chytriomycetaceae</taxon>
        <taxon>Rhizoclosmatium</taxon>
    </lineage>
</organism>
<dbReference type="InterPro" id="IPR005821">
    <property type="entry name" value="Ion_trans_dom"/>
</dbReference>
<dbReference type="CDD" id="cd00038">
    <property type="entry name" value="CAP_ED"/>
    <property type="match status" value="1"/>
</dbReference>
<sequence length="632" mass="73911">MSRTPSQIRIGGSTDDFFNRQTSVMPPPPEIHRVPVEGTTMHKIERPPHSTYEKIVFALDILIPQDEEEDMEVPSGHFLQKVMIGKKWKWRIMKDRDAYLPEYLVEHKELEKTYRVLFEKQTAIPLFDPTSKFLKRWDALALILLLFTASVTPYETAFLASDGVPVIDILFLINQIVNLVFLFDMFIQMRTPFRDPETGQFVNNGSTIAWNYIRSWFFIDLMSTIPWELLQFISTGSTDLTSLRLIRLVRLVRLLKLLRVLRASRKLRQWQVYINIRYASLQLIQVIVMQIFLIHWMACGYRLASTQQVPTEAFGWHTRLQILYGYPLDPGEEYIAGLYWSSATLSLVGPGMEELNPKNTREFGFGLFANFVAYINALYFIATLSDVLSISNRSQRTHDLRVDQYLEMFQKLKLDIKLKIKVHNYLSEHYAMQAQSQYTNMLQQLPVQLHGFITMEIFIDFLSQIPFLEIFIDREPQMMQELCRNVEIRSYAPNNHIFSEGYEGIYFMERGSCAIEGIVYSAGDVFGRSVLREQNKSTECRALTQTTVHVLSRTHLIEVLSKHPKIRYYCKRWTAWAVLRKYLRAYSNLYYTASRRGAMVQPPLLSRRPHLKDGEYDDIDYAVMEHLAEVGW</sequence>
<evidence type="ECO:0000256" key="8">
    <source>
        <dbReference type="SAM" id="Phobius"/>
    </source>
</evidence>
<feature type="non-terminal residue" evidence="10">
    <location>
        <position position="632"/>
    </location>
</feature>
<evidence type="ECO:0000256" key="7">
    <source>
        <dbReference type="SAM" id="MobiDB-lite"/>
    </source>
</evidence>
<dbReference type="Pfam" id="PF00520">
    <property type="entry name" value="Ion_trans"/>
    <property type="match status" value="1"/>
</dbReference>
<evidence type="ECO:0000313" key="10">
    <source>
        <dbReference type="EMBL" id="ORY50894.1"/>
    </source>
</evidence>
<gene>
    <name evidence="10" type="ORF">BCR33DRAFT_676403</name>
</gene>
<feature type="transmembrane region" description="Helical" evidence="8">
    <location>
        <begin position="334"/>
        <end position="351"/>
    </location>
</feature>
<feature type="transmembrane region" description="Helical" evidence="8">
    <location>
        <begin position="278"/>
        <end position="298"/>
    </location>
</feature>
<keyword evidence="10" id="KW-0407">Ion channel</keyword>
<comment type="subcellular location">
    <subcellularLocation>
        <location evidence="1">Membrane</location>
        <topology evidence="1">Multi-pass membrane protein</topology>
    </subcellularLocation>
</comment>
<dbReference type="GO" id="GO:0005886">
    <property type="term" value="C:plasma membrane"/>
    <property type="evidence" value="ECO:0007669"/>
    <property type="project" value="TreeGrafter"/>
</dbReference>
<dbReference type="GO" id="GO:0042391">
    <property type="term" value="P:regulation of membrane potential"/>
    <property type="evidence" value="ECO:0007669"/>
    <property type="project" value="TreeGrafter"/>
</dbReference>
<dbReference type="PANTHER" id="PTHR10217:SF435">
    <property type="entry name" value="POTASSIUM VOLTAGE-GATED CHANNEL PROTEIN EAG"/>
    <property type="match status" value="1"/>
</dbReference>
<keyword evidence="2" id="KW-0813">Transport</keyword>
<feature type="transmembrane region" description="Helical" evidence="8">
    <location>
        <begin position="139"/>
        <end position="160"/>
    </location>
</feature>
<dbReference type="Proteomes" id="UP000193642">
    <property type="component" value="Unassembled WGS sequence"/>
</dbReference>
<dbReference type="InterPro" id="IPR000595">
    <property type="entry name" value="cNMP-bd_dom"/>
</dbReference>
<dbReference type="InterPro" id="IPR014710">
    <property type="entry name" value="RmlC-like_jellyroll"/>
</dbReference>
<dbReference type="InterPro" id="IPR050818">
    <property type="entry name" value="KCNH_animal-type"/>
</dbReference>
<keyword evidence="3 8" id="KW-0812">Transmembrane</keyword>
<dbReference type="GO" id="GO:0005249">
    <property type="term" value="F:voltage-gated potassium channel activity"/>
    <property type="evidence" value="ECO:0007669"/>
    <property type="project" value="TreeGrafter"/>
</dbReference>
<dbReference type="EMBL" id="MCGO01000006">
    <property type="protein sequence ID" value="ORY50894.1"/>
    <property type="molecule type" value="Genomic_DNA"/>
</dbReference>
<evidence type="ECO:0000313" key="11">
    <source>
        <dbReference type="Proteomes" id="UP000193642"/>
    </source>
</evidence>
<keyword evidence="11" id="KW-1185">Reference proteome</keyword>
<evidence type="ECO:0000256" key="2">
    <source>
        <dbReference type="ARBA" id="ARBA00022448"/>
    </source>
</evidence>
<evidence type="ECO:0000256" key="6">
    <source>
        <dbReference type="ARBA" id="ARBA00023136"/>
    </source>
</evidence>
<dbReference type="OrthoDB" id="426293at2759"/>